<dbReference type="SUPFAM" id="SSF52833">
    <property type="entry name" value="Thioredoxin-like"/>
    <property type="match status" value="1"/>
</dbReference>
<dbReference type="RefSeq" id="WP_205188527.1">
    <property type="nucleotide sequence ID" value="NZ_JAFBFC010000007.1"/>
</dbReference>
<gene>
    <name evidence="1" type="ORF">JOC83_003381</name>
</gene>
<reference evidence="1 2" key="1">
    <citation type="submission" date="2021-01" db="EMBL/GenBank/DDBJ databases">
        <title>Genomic Encyclopedia of Type Strains, Phase IV (KMG-IV): sequencing the most valuable type-strain genomes for metagenomic binning, comparative biology and taxonomic classification.</title>
        <authorList>
            <person name="Goeker M."/>
        </authorList>
    </citation>
    <scope>NUCLEOTIDE SEQUENCE [LARGE SCALE GENOMIC DNA]</scope>
    <source>
        <strain evidence="1 2">DSM 104297</strain>
    </source>
</reference>
<dbReference type="InterPro" id="IPR008554">
    <property type="entry name" value="Glutaredoxin-like"/>
</dbReference>
<dbReference type="Pfam" id="PF05768">
    <property type="entry name" value="Glrx-like"/>
    <property type="match status" value="1"/>
</dbReference>
<dbReference type="InterPro" id="IPR036249">
    <property type="entry name" value="Thioredoxin-like_sf"/>
</dbReference>
<organism evidence="1 2">
    <name type="scientific">Priestia iocasae</name>
    <dbReference type="NCBI Taxonomy" id="2291674"/>
    <lineage>
        <taxon>Bacteria</taxon>
        <taxon>Bacillati</taxon>
        <taxon>Bacillota</taxon>
        <taxon>Bacilli</taxon>
        <taxon>Bacillales</taxon>
        <taxon>Bacillaceae</taxon>
        <taxon>Priestia</taxon>
    </lineage>
</organism>
<dbReference type="EMBL" id="JAFBFC010000007">
    <property type="protein sequence ID" value="MBM7704524.1"/>
    <property type="molecule type" value="Genomic_DNA"/>
</dbReference>
<name>A0ABS2R197_9BACI</name>
<evidence type="ECO:0000313" key="2">
    <source>
        <dbReference type="Proteomes" id="UP000809829"/>
    </source>
</evidence>
<proteinExistence type="predicted"/>
<sequence>MEIMMYTRQICPLCEKAKVVMEELQEEFAFSFKEQDIYKDDQLLEKYQLMIPVIEVDGIVVAYGQIKKDFIRKRLLEKMGV</sequence>
<dbReference type="Proteomes" id="UP000809829">
    <property type="component" value="Unassembled WGS sequence"/>
</dbReference>
<accession>A0ABS2R197</accession>
<keyword evidence="2" id="KW-1185">Reference proteome</keyword>
<comment type="caution">
    <text evidence="1">The sequence shown here is derived from an EMBL/GenBank/DDBJ whole genome shotgun (WGS) entry which is preliminary data.</text>
</comment>
<protein>
    <submittedName>
        <fullName evidence="1">Glutaredoxin</fullName>
    </submittedName>
</protein>
<dbReference type="Gene3D" id="3.40.30.10">
    <property type="entry name" value="Glutaredoxin"/>
    <property type="match status" value="1"/>
</dbReference>
<evidence type="ECO:0000313" key="1">
    <source>
        <dbReference type="EMBL" id="MBM7704524.1"/>
    </source>
</evidence>